<evidence type="ECO:0000313" key="2">
    <source>
        <dbReference type="Proteomes" id="UP000576209"/>
    </source>
</evidence>
<dbReference type="Proteomes" id="UP000576209">
    <property type="component" value="Unassembled WGS sequence"/>
</dbReference>
<organism evidence="1 2">
    <name type="scientific">Neolewinella aquimaris</name>
    <dbReference type="NCBI Taxonomy" id="1835722"/>
    <lineage>
        <taxon>Bacteria</taxon>
        <taxon>Pseudomonadati</taxon>
        <taxon>Bacteroidota</taxon>
        <taxon>Saprospiria</taxon>
        <taxon>Saprospirales</taxon>
        <taxon>Lewinellaceae</taxon>
        <taxon>Neolewinella</taxon>
    </lineage>
</organism>
<proteinExistence type="predicted"/>
<dbReference type="AlphaFoldDB" id="A0A840E3W5"/>
<comment type="caution">
    <text evidence="1">The sequence shown here is derived from an EMBL/GenBank/DDBJ whole genome shotgun (WGS) entry which is preliminary data.</text>
</comment>
<evidence type="ECO:0000313" key="1">
    <source>
        <dbReference type="EMBL" id="MBB4079770.1"/>
    </source>
</evidence>
<sequence>MQLLYAFLIILLHLGLTGQTDALLQASTWQEAASGYSLRFTPDGTFEQDYGENARGGRYLMGRYAVDSTGHMLTLSVDYFLGKSRLPGRYRRGQDFYLDFTIDTLTATRLVLIDRLTDELRTFTAVPHDREDPARRRIPKPELGKLKLPEGWGQ</sequence>
<name>A0A840E3W5_9BACT</name>
<keyword evidence="2" id="KW-1185">Reference proteome</keyword>
<reference evidence="1 2" key="1">
    <citation type="submission" date="2020-08" db="EMBL/GenBank/DDBJ databases">
        <title>Genomic Encyclopedia of Type Strains, Phase IV (KMG-IV): sequencing the most valuable type-strain genomes for metagenomic binning, comparative biology and taxonomic classification.</title>
        <authorList>
            <person name="Goeker M."/>
        </authorList>
    </citation>
    <scope>NUCLEOTIDE SEQUENCE [LARGE SCALE GENOMIC DNA]</scope>
    <source>
        <strain evidence="1 2">DSM 105137</strain>
    </source>
</reference>
<dbReference type="RefSeq" id="WP_183496016.1">
    <property type="nucleotide sequence ID" value="NZ_JACIFF010000006.1"/>
</dbReference>
<accession>A0A840E3W5</accession>
<dbReference type="EMBL" id="JACIFF010000006">
    <property type="protein sequence ID" value="MBB4079770.1"/>
    <property type="molecule type" value="Genomic_DNA"/>
</dbReference>
<gene>
    <name evidence="1" type="ORF">GGR28_002397</name>
</gene>
<protein>
    <submittedName>
        <fullName evidence="1">Uncharacterized protein</fullName>
    </submittedName>
</protein>